<gene>
    <name evidence="3" type="ORF">SASPL_106899</name>
</gene>
<dbReference type="InterPro" id="IPR013591">
    <property type="entry name" value="Brevis_radix_dom"/>
</dbReference>
<evidence type="ECO:0000313" key="3">
    <source>
        <dbReference type="EMBL" id="KAG6428860.1"/>
    </source>
</evidence>
<feature type="compositionally biased region" description="Basic and acidic residues" evidence="1">
    <location>
        <begin position="689"/>
        <end position="699"/>
    </location>
</feature>
<feature type="compositionally biased region" description="Polar residues" evidence="1">
    <location>
        <begin position="522"/>
        <end position="538"/>
    </location>
</feature>
<reference evidence="3" key="1">
    <citation type="submission" date="2018-01" db="EMBL/GenBank/DDBJ databases">
        <authorList>
            <person name="Mao J.F."/>
        </authorList>
    </citation>
    <scope>NUCLEOTIDE SEQUENCE</scope>
    <source>
        <strain evidence="3">Huo1</strain>
        <tissue evidence="3">Leaf</tissue>
    </source>
</reference>
<comment type="caution">
    <text evidence="3">The sequence shown here is derived from an EMBL/GenBank/DDBJ whole genome shotgun (WGS) entry which is preliminary data.</text>
</comment>
<dbReference type="PANTHER" id="PTHR47070">
    <property type="entry name" value="HYDROXYPROLINE-RICH GLYCOPROTEIN-LIKE"/>
    <property type="match status" value="1"/>
</dbReference>
<feature type="compositionally biased region" description="Low complexity" evidence="1">
    <location>
        <begin position="670"/>
        <end position="679"/>
    </location>
</feature>
<feature type="compositionally biased region" description="Polar residues" evidence="1">
    <location>
        <begin position="565"/>
        <end position="587"/>
    </location>
</feature>
<feature type="region of interest" description="Disordered" evidence="1">
    <location>
        <begin position="8"/>
        <end position="36"/>
    </location>
</feature>
<dbReference type="InterPro" id="IPR009719">
    <property type="entry name" value="GIP1_N"/>
</dbReference>
<name>A0A8X8YBF0_SALSN</name>
<dbReference type="EMBL" id="PNBA02000003">
    <property type="protein sequence ID" value="KAG6428860.1"/>
    <property type="molecule type" value="Genomic_DNA"/>
</dbReference>
<dbReference type="Proteomes" id="UP000298416">
    <property type="component" value="Unassembled WGS sequence"/>
</dbReference>
<evidence type="ECO:0000313" key="4">
    <source>
        <dbReference type="Proteomes" id="UP000298416"/>
    </source>
</evidence>
<feature type="compositionally biased region" description="Polar residues" evidence="1">
    <location>
        <begin position="611"/>
        <end position="620"/>
    </location>
</feature>
<dbReference type="Pfam" id="PF06972">
    <property type="entry name" value="GIP1_N"/>
    <property type="match status" value="1"/>
</dbReference>
<feature type="region of interest" description="Disordered" evidence="1">
    <location>
        <begin position="216"/>
        <end position="322"/>
    </location>
</feature>
<dbReference type="AlphaFoldDB" id="A0A8X8YBF0"/>
<feature type="compositionally biased region" description="Low complexity" evidence="1">
    <location>
        <begin position="854"/>
        <end position="864"/>
    </location>
</feature>
<feature type="compositionally biased region" description="Low complexity" evidence="1">
    <location>
        <begin position="299"/>
        <end position="308"/>
    </location>
</feature>
<dbReference type="PROSITE" id="PS51514">
    <property type="entry name" value="BRX"/>
    <property type="match status" value="1"/>
</dbReference>
<feature type="compositionally biased region" description="Polar residues" evidence="1">
    <location>
        <begin position="8"/>
        <end position="19"/>
    </location>
</feature>
<feature type="compositionally biased region" description="Polar residues" evidence="1">
    <location>
        <begin position="700"/>
        <end position="716"/>
    </location>
</feature>
<dbReference type="PANTHER" id="PTHR47070:SF2">
    <property type="entry name" value="OS06G0206100 PROTEIN"/>
    <property type="match status" value="1"/>
</dbReference>
<dbReference type="InterPro" id="IPR027988">
    <property type="entry name" value="BRX_N"/>
</dbReference>
<dbReference type="InterPro" id="IPR009060">
    <property type="entry name" value="UBA-like_sf"/>
</dbReference>
<feature type="region of interest" description="Disordered" evidence="1">
    <location>
        <begin position="611"/>
        <end position="792"/>
    </location>
</feature>
<feature type="region of interest" description="Disordered" evidence="1">
    <location>
        <begin position="851"/>
        <end position="942"/>
    </location>
</feature>
<feature type="compositionally biased region" description="Basic and acidic residues" evidence="1">
    <location>
        <begin position="224"/>
        <end position="233"/>
    </location>
</feature>
<feature type="region of interest" description="Disordered" evidence="1">
    <location>
        <begin position="446"/>
        <end position="597"/>
    </location>
</feature>
<evidence type="ECO:0000259" key="2">
    <source>
        <dbReference type="PROSITE" id="PS51514"/>
    </source>
</evidence>
<feature type="compositionally biased region" description="Polar residues" evidence="1">
    <location>
        <begin position="281"/>
        <end position="298"/>
    </location>
</feature>
<reference evidence="3" key="2">
    <citation type="submission" date="2020-08" db="EMBL/GenBank/DDBJ databases">
        <title>Plant Genome Project.</title>
        <authorList>
            <person name="Zhang R.-G."/>
        </authorList>
    </citation>
    <scope>NUCLEOTIDE SEQUENCE</scope>
    <source>
        <strain evidence="3">Huo1</strain>
        <tissue evidence="3">Leaf</tissue>
    </source>
</reference>
<protein>
    <recommendedName>
        <fullName evidence="2">BRX domain-containing protein</fullName>
    </recommendedName>
</protein>
<dbReference type="Pfam" id="PF13713">
    <property type="entry name" value="BRX_N"/>
    <property type="match status" value="1"/>
</dbReference>
<evidence type="ECO:0000256" key="1">
    <source>
        <dbReference type="SAM" id="MobiDB-lite"/>
    </source>
</evidence>
<feature type="compositionally biased region" description="Low complexity" evidence="1">
    <location>
        <begin position="539"/>
        <end position="564"/>
    </location>
</feature>
<feature type="compositionally biased region" description="Basic and acidic residues" evidence="1">
    <location>
        <begin position="472"/>
        <end position="483"/>
    </location>
</feature>
<dbReference type="Pfam" id="PF08381">
    <property type="entry name" value="BRX"/>
    <property type="match status" value="2"/>
</dbReference>
<feature type="compositionally biased region" description="Polar residues" evidence="1">
    <location>
        <begin position="925"/>
        <end position="942"/>
    </location>
</feature>
<feature type="compositionally biased region" description="Polar residues" evidence="1">
    <location>
        <begin position="897"/>
        <end position="914"/>
    </location>
</feature>
<organism evidence="3">
    <name type="scientific">Salvia splendens</name>
    <name type="common">Scarlet sage</name>
    <dbReference type="NCBI Taxonomy" id="180675"/>
    <lineage>
        <taxon>Eukaryota</taxon>
        <taxon>Viridiplantae</taxon>
        <taxon>Streptophyta</taxon>
        <taxon>Embryophyta</taxon>
        <taxon>Tracheophyta</taxon>
        <taxon>Spermatophyta</taxon>
        <taxon>Magnoliopsida</taxon>
        <taxon>eudicotyledons</taxon>
        <taxon>Gunneridae</taxon>
        <taxon>Pentapetalae</taxon>
        <taxon>asterids</taxon>
        <taxon>lamiids</taxon>
        <taxon>Lamiales</taxon>
        <taxon>Lamiaceae</taxon>
        <taxon>Nepetoideae</taxon>
        <taxon>Mentheae</taxon>
        <taxon>Salviinae</taxon>
        <taxon>Salvia</taxon>
        <taxon>Salvia subgen. Calosphace</taxon>
        <taxon>core Calosphace</taxon>
    </lineage>
</organism>
<keyword evidence="4" id="KW-1185">Reference proteome</keyword>
<feature type="compositionally biased region" description="Low complexity" evidence="1">
    <location>
        <begin position="884"/>
        <end position="895"/>
    </location>
</feature>
<feature type="domain" description="BRX" evidence="2">
    <location>
        <begin position="141"/>
        <end position="207"/>
    </location>
</feature>
<feature type="compositionally biased region" description="Low complexity" evidence="1">
    <location>
        <begin position="621"/>
        <end position="637"/>
    </location>
</feature>
<feature type="compositionally biased region" description="Basic and acidic residues" evidence="1">
    <location>
        <begin position="508"/>
        <end position="521"/>
    </location>
</feature>
<dbReference type="SUPFAM" id="SSF46934">
    <property type="entry name" value="UBA-like"/>
    <property type="match status" value="1"/>
</dbReference>
<sequence length="1255" mass="134384">MLTCIACSNSKQLNSSGSLRQPPPEEEDDNAVTPSTKQAIKSLTSQIKDMAVKASGAYKNCKPCSGSSGPKRSRAYVDSDTGSVSGRFYGSYRRPASLNSTPRLRGKELEAKLKALSSGSATPASVSGRTESLFMEEDEAKEWVAQVEPGVLITFVSLPQGGNDLKRIRFSVFVAQNVKADSREIFDKWQAQQWWGENYDKVMELYNVQRFSNHEAPLSTPARSIDENSKLESAEDSPVTPQLNKEHLPRHFSRTAGVGYSSSESLENHPMKLGNYHESAGPNSTPKLSSISAAKTETSSIDASARSSSSREIDHSGELSVSNASDLETEWVEQDEPGVYITIRALPGGAPVKSLEKRKQECGGKQTELGFNSNTCNLLNKLILSRLEMVSGARIDGGAQVLSAGVRRTIQSIKEIVGNHSDADIYVALKEANMDPNETTQKLLNQDPFHEVKRRRDRKKENPVQNSFIPVEPKKNNDVERMPVKYNTYPDRSSRRGGTTRNAASDARGSREFRVVRDNRVNHNSITDSKPGLNSTSTSPGVISSGPIKSGPPSGSGPQAPAVGQHSSQPAKSAADSQTRQNKNAASVGNGRKEMVGEKRLPVPSAISRVQTKANAPQLQSTNSSSSTVVGVYSSSSDPVHVPSLHSRPAANVGAIRREVGVVGSRRQSSENSPKPSSSQVTSLPNTHSARDGQSRESARSFNATSKNDHSNQNVAPDSAIAGPPAGRSFSSNSYGSRPHQLMGHQKAPQPNKEWKPKASVKPNANGPGVIGSPAKTVSPPADNPEDTKKEAADLQDNMSPLNLSKSENVIIAAHIRVSEADRCRLTFGSLSTEFDISANLVGVAANDVEELSSDPSGSVPVSSAEASGDEPVTTKQSEVANDSVRSSESNSPVSGDLSNLTEKNNSSSPQNLNDYADVGLMPGNSPSYTPESLQQQDTSELPSFSGYDPQMGYDMSYFHPVVDETVNGQGLPSSQEVLGAHAANAVPAPTIAMMYSHLHVSHFANLMPYRQFMPPVYVPPMHVPGYSNSPAYPHPSNGSSYLLMPGNSSHLTPSGVKYGIQQFKTVPTGSPTGFGNFTSPAGYAINAPGVVASTAGHDDSSRIKYKDSLYIPNPQAETSEIWMNPRDVSGMQSSYYNVPVQSPHPTAYLTSHSGHASFNAAAAAAQSSHMQFPGMYHPSPQPPTMASPHHMSPAIGGNVGVGVAAPAPGAQVGAYQQPQLGHLNWTGKEKVKRVAFDLLYGFGSIILTWKLHQF</sequence>
<proteinExistence type="predicted"/>
<accession>A0A8X8YBF0</accession>